<dbReference type="GO" id="GO:1990518">
    <property type="term" value="F:single-stranded 3'-5' DNA helicase activity"/>
    <property type="evidence" value="ECO:0007669"/>
    <property type="project" value="TreeGrafter"/>
</dbReference>
<evidence type="ECO:0000256" key="6">
    <source>
        <dbReference type="ARBA" id="ARBA00022806"/>
    </source>
</evidence>
<evidence type="ECO:0000256" key="8">
    <source>
        <dbReference type="ARBA" id="ARBA00023125"/>
    </source>
</evidence>
<dbReference type="GO" id="GO:0042555">
    <property type="term" value="C:MCM complex"/>
    <property type="evidence" value="ECO:0007669"/>
    <property type="project" value="UniProtKB-UniRule"/>
</dbReference>
<comment type="subcellular location">
    <subcellularLocation>
        <location evidence="1 12">Nucleus</location>
    </subcellularLocation>
</comment>
<evidence type="ECO:0000256" key="2">
    <source>
        <dbReference type="ARBA" id="ARBA00008010"/>
    </source>
</evidence>
<evidence type="ECO:0000256" key="3">
    <source>
        <dbReference type="ARBA" id="ARBA00022705"/>
    </source>
</evidence>
<dbReference type="Proteomes" id="UP000224006">
    <property type="component" value="Chromosome II"/>
</dbReference>
<dbReference type="Pfam" id="PF18263">
    <property type="entry name" value="WHD_MCM6"/>
    <property type="match status" value="1"/>
</dbReference>
<dbReference type="InterPro" id="IPR027417">
    <property type="entry name" value="P-loop_NTPase"/>
</dbReference>
<dbReference type="Gene3D" id="3.30.1640.10">
    <property type="entry name" value="mini-chromosome maintenance (MCM) complex, chain A, domain 1"/>
    <property type="match status" value="1"/>
</dbReference>
<evidence type="ECO:0000256" key="1">
    <source>
        <dbReference type="ARBA" id="ARBA00004123"/>
    </source>
</evidence>
<dbReference type="KEGG" id="bbes:BESB_040420"/>
<feature type="region of interest" description="Disordered" evidence="13">
    <location>
        <begin position="922"/>
        <end position="982"/>
    </location>
</feature>
<comment type="similarity">
    <text evidence="2 11">Belongs to the MCM family.</text>
</comment>
<dbReference type="STRING" id="94643.A0A2A9MK59"/>
<evidence type="ECO:0000256" key="4">
    <source>
        <dbReference type="ARBA" id="ARBA00022741"/>
    </source>
</evidence>
<dbReference type="CDD" id="cd17757">
    <property type="entry name" value="MCM6"/>
    <property type="match status" value="1"/>
</dbReference>
<evidence type="ECO:0000313" key="16">
    <source>
        <dbReference type="Proteomes" id="UP000224006"/>
    </source>
</evidence>
<keyword evidence="5 12" id="KW-0378">Hydrolase</keyword>
<dbReference type="PANTHER" id="PTHR11630:SF43">
    <property type="entry name" value="DNA REPLICATION LICENSING FACTOR MCM6"/>
    <property type="match status" value="1"/>
</dbReference>
<keyword evidence="3 12" id="KW-0235">DNA replication</keyword>
<dbReference type="PRINTS" id="PR01657">
    <property type="entry name" value="MCMFAMILY"/>
</dbReference>
<dbReference type="Gene3D" id="1.20.58.870">
    <property type="match status" value="1"/>
</dbReference>
<dbReference type="GO" id="GO:0000727">
    <property type="term" value="P:double-strand break repair via break-induced replication"/>
    <property type="evidence" value="ECO:0007669"/>
    <property type="project" value="TreeGrafter"/>
</dbReference>
<dbReference type="Gene3D" id="2.20.28.10">
    <property type="match status" value="1"/>
</dbReference>
<evidence type="ECO:0000256" key="10">
    <source>
        <dbReference type="ARBA" id="ARBA00023306"/>
    </source>
</evidence>
<dbReference type="InterPro" id="IPR001208">
    <property type="entry name" value="MCM_dom"/>
</dbReference>
<dbReference type="InterPro" id="IPR008049">
    <property type="entry name" value="MCM6"/>
</dbReference>
<comment type="catalytic activity">
    <reaction evidence="12">
        <text>ATP + H2O = ADP + phosphate + H(+)</text>
        <dbReference type="Rhea" id="RHEA:13065"/>
        <dbReference type="ChEBI" id="CHEBI:15377"/>
        <dbReference type="ChEBI" id="CHEBI:15378"/>
        <dbReference type="ChEBI" id="CHEBI:30616"/>
        <dbReference type="ChEBI" id="CHEBI:43474"/>
        <dbReference type="ChEBI" id="CHEBI:456216"/>
        <dbReference type="EC" id="3.6.4.12"/>
    </reaction>
</comment>
<dbReference type="InterPro" id="IPR033762">
    <property type="entry name" value="MCM_OB"/>
</dbReference>
<dbReference type="SUPFAM" id="SSF50249">
    <property type="entry name" value="Nucleic acid-binding proteins"/>
    <property type="match status" value="1"/>
</dbReference>
<comment type="caution">
    <text evidence="15">The sequence shown here is derived from an EMBL/GenBank/DDBJ whole genome shotgun (WGS) entry which is preliminary data.</text>
</comment>
<dbReference type="SUPFAM" id="SSF52540">
    <property type="entry name" value="P-loop containing nucleoside triphosphate hydrolases"/>
    <property type="match status" value="1"/>
</dbReference>
<evidence type="ECO:0000256" key="13">
    <source>
        <dbReference type="SAM" id="MobiDB-lite"/>
    </source>
</evidence>
<dbReference type="Gene3D" id="2.40.50.140">
    <property type="entry name" value="Nucleic acid-binding proteins"/>
    <property type="match status" value="1"/>
</dbReference>
<feature type="region of interest" description="Disordered" evidence="13">
    <location>
        <begin position="1"/>
        <end position="76"/>
    </location>
</feature>
<feature type="compositionally biased region" description="Acidic residues" evidence="13">
    <location>
        <begin position="960"/>
        <end position="975"/>
    </location>
</feature>
<dbReference type="PROSITE" id="PS50051">
    <property type="entry name" value="MCM_2"/>
    <property type="match status" value="1"/>
</dbReference>
<dbReference type="VEuPathDB" id="ToxoDB:BESB_040420"/>
<name>A0A2A9MK59_BESBE</name>
<keyword evidence="16" id="KW-1185">Reference proteome</keyword>
<dbReference type="InterPro" id="IPR012340">
    <property type="entry name" value="NA-bd_OB-fold"/>
</dbReference>
<dbReference type="FunFam" id="3.40.50.300:FF:000826">
    <property type="entry name" value="Replicative DNA helicase Mcm"/>
    <property type="match status" value="1"/>
</dbReference>
<evidence type="ECO:0000256" key="11">
    <source>
        <dbReference type="RuleBase" id="RU004070"/>
    </source>
</evidence>
<keyword evidence="10 12" id="KW-0131">Cell cycle</keyword>
<dbReference type="PROSITE" id="PS00847">
    <property type="entry name" value="MCM_1"/>
    <property type="match status" value="1"/>
</dbReference>
<proteinExistence type="inferred from homology"/>
<dbReference type="OrthoDB" id="1744952at2759"/>
<dbReference type="PANTHER" id="PTHR11630">
    <property type="entry name" value="DNA REPLICATION LICENSING FACTOR MCM FAMILY MEMBER"/>
    <property type="match status" value="1"/>
</dbReference>
<dbReference type="GO" id="GO:0005524">
    <property type="term" value="F:ATP binding"/>
    <property type="evidence" value="ECO:0007669"/>
    <property type="project" value="UniProtKB-UniRule"/>
</dbReference>
<organism evidence="15 16">
    <name type="scientific">Besnoitia besnoiti</name>
    <name type="common">Apicomplexan protozoan</name>
    <dbReference type="NCBI Taxonomy" id="94643"/>
    <lineage>
        <taxon>Eukaryota</taxon>
        <taxon>Sar</taxon>
        <taxon>Alveolata</taxon>
        <taxon>Apicomplexa</taxon>
        <taxon>Conoidasida</taxon>
        <taxon>Coccidia</taxon>
        <taxon>Eucoccidiorida</taxon>
        <taxon>Eimeriorina</taxon>
        <taxon>Sarcocystidae</taxon>
        <taxon>Besnoitia</taxon>
    </lineage>
</organism>
<keyword evidence="6 12" id="KW-0347">Helicase</keyword>
<evidence type="ECO:0000256" key="7">
    <source>
        <dbReference type="ARBA" id="ARBA00022840"/>
    </source>
</evidence>
<protein>
    <recommendedName>
        <fullName evidence="12">DNA replication licensing factor MCM6</fullName>
        <ecNumber evidence="12">3.6.4.12</ecNumber>
    </recommendedName>
</protein>
<evidence type="ECO:0000256" key="9">
    <source>
        <dbReference type="ARBA" id="ARBA00023242"/>
    </source>
</evidence>
<dbReference type="Pfam" id="PF17855">
    <property type="entry name" value="MCM_lid"/>
    <property type="match status" value="1"/>
</dbReference>
<keyword evidence="9" id="KW-0539">Nucleus</keyword>
<dbReference type="Gene3D" id="3.40.50.300">
    <property type="entry name" value="P-loop containing nucleotide triphosphate hydrolases"/>
    <property type="match status" value="1"/>
</dbReference>
<keyword evidence="4 11" id="KW-0547">Nucleotide-binding</keyword>
<evidence type="ECO:0000259" key="14">
    <source>
        <dbReference type="PROSITE" id="PS50051"/>
    </source>
</evidence>
<dbReference type="GO" id="GO:0005634">
    <property type="term" value="C:nucleus"/>
    <property type="evidence" value="ECO:0007669"/>
    <property type="project" value="UniProtKB-SubCell"/>
</dbReference>
<gene>
    <name evidence="15" type="ORF">BESB_040420</name>
</gene>
<dbReference type="EMBL" id="NWUJ01000002">
    <property type="protein sequence ID" value="PFH37584.1"/>
    <property type="molecule type" value="Genomic_DNA"/>
</dbReference>
<dbReference type="GO" id="GO:0006270">
    <property type="term" value="P:DNA replication initiation"/>
    <property type="evidence" value="ECO:0007669"/>
    <property type="project" value="UniProtKB-UniRule"/>
</dbReference>
<comment type="subunit">
    <text evidence="12">Component of the MCM2-7 complex.</text>
</comment>
<dbReference type="Pfam" id="PF00493">
    <property type="entry name" value="MCM"/>
    <property type="match status" value="1"/>
</dbReference>
<dbReference type="InterPro" id="IPR018525">
    <property type="entry name" value="MCM_CS"/>
</dbReference>
<evidence type="ECO:0000256" key="5">
    <source>
        <dbReference type="ARBA" id="ARBA00022801"/>
    </source>
</evidence>
<sequence>MESLSSPARARASGRASGFPLSGEDGREERQSANPAGSFAPFASLGQTQRGASLGEGETGVGATSLENGDGRDPARMQDENFANIFVHFLQTFKHEDEDEDADEENAPSAIADLPAEIAEAYYMRAMARLIRESQGNRTLIVRLEHVESWQPQGAPVQDAGMRLAEHIRRNYIRIRGRLQESFQLLMEKLAAQMNAPQFSYVLQVVGSQKYVYEIGSIRCNMLGSLLSIRGQVTRTTDVRPELLRAAFKCLECGSIEPDVEQQFKYTQPRQCHGVNCNNTTNWELLFERCRYGDWQKIRLQEPSNSSSTSSAVPRSLDIIARHDLVDSVYAGDVIVVSGALVALPDLAPLMKPAQLGRSDRPRRNEAGLGVVPLTGLKGLGVREMNFRISLLAVDVQAESETRKDSSGAQENREFFQASDFLNTGAFEWLREIAEDPHTLDRLAKSVAPRVWGNDDIKKGILLLMTGGVQKSTSNARLRGDINMCIVGDPSTSKSQLLTWVESFSPRAVFASGKGSTAAGLTAAVVRDTDQGDFVLEAGALMYADQGICCIDEFDKMDEKDRVAIHEAMEQQTISISKAGIQATLNARASVLAACNPRFGRYDKSKSFAANVNLPPPLLSRFDLFFTLIDEADEERDRAIFEHVASYHLTDEAREEALARQRAERAAEMENALTADELRVYIQCAQKLKPLMTDEAKARLAETYVSLRLMDGQPGLQQNMRMTVRQLESLVRLSEAVARLKFSDFVEIEHVQEAVQIFRASLQRIVYTRDVVLLDESMESEKKDEEARKRQDGDEGAETDATMPATGDADADAQPKQIRISQQDYRRISSQIVDYVMQLEREKEDQGDAFTGVNSSAVIEWWLDEILKCDDVNELEGWARKLQLIIRRLIEHEGYLVGEAVPEGGADELLLRAHPNVPDDQLSLLASGTTGRGRENLPPGTFASSFGYRSFGDPEHEEAADGNAGEEGDGDLPSEEFDKLEP</sequence>
<dbReference type="Pfam" id="PF17207">
    <property type="entry name" value="MCM_OB"/>
    <property type="match status" value="1"/>
</dbReference>
<feature type="domain" description="MCM C-terminal AAA(+) ATPase" evidence="14">
    <location>
        <begin position="439"/>
        <end position="644"/>
    </location>
</feature>
<reference evidence="15 16" key="1">
    <citation type="submission" date="2017-09" db="EMBL/GenBank/DDBJ databases">
        <title>Genome sequencing of Besnoitia besnoiti strain Bb-Ger1.</title>
        <authorList>
            <person name="Schares G."/>
            <person name="Venepally P."/>
            <person name="Lorenzi H.A."/>
        </authorList>
    </citation>
    <scope>NUCLEOTIDE SEQUENCE [LARGE SCALE GENOMIC DNA]</scope>
    <source>
        <strain evidence="15 16">Bb-Ger1</strain>
    </source>
</reference>
<dbReference type="GeneID" id="40309023"/>
<dbReference type="RefSeq" id="XP_029221593.1">
    <property type="nucleotide sequence ID" value="XM_029362628.1"/>
</dbReference>
<dbReference type="PRINTS" id="PR01662">
    <property type="entry name" value="MCMPROTEIN6"/>
</dbReference>
<evidence type="ECO:0000256" key="12">
    <source>
        <dbReference type="RuleBase" id="RU368064"/>
    </source>
</evidence>
<dbReference type="GO" id="GO:0003697">
    <property type="term" value="F:single-stranded DNA binding"/>
    <property type="evidence" value="ECO:0007669"/>
    <property type="project" value="TreeGrafter"/>
</dbReference>
<dbReference type="FunFam" id="2.20.28.10:FF:000003">
    <property type="entry name" value="DNA helicase"/>
    <property type="match status" value="1"/>
</dbReference>
<dbReference type="InterPro" id="IPR041024">
    <property type="entry name" value="Mcm6_C"/>
</dbReference>
<evidence type="ECO:0000313" key="15">
    <source>
        <dbReference type="EMBL" id="PFH37584.1"/>
    </source>
</evidence>
<keyword evidence="8 11" id="KW-0238">DNA-binding</keyword>
<feature type="compositionally biased region" description="Basic and acidic residues" evidence="13">
    <location>
        <begin position="779"/>
        <end position="793"/>
    </location>
</feature>
<dbReference type="GO" id="GO:0016887">
    <property type="term" value="F:ATP hydrolysis activity"/>
    <property type="evidence" value="ECO:0007669"/>
    <property type="project" value="RHEA"/>
</dbReference>
<feature type="compositionally biased region" description="Low complexity" evidence="13">
    <location>
        <begin position="1"/>
        <end position="18"/>
    </location>
</feature>
<comment type="function">
    <text evidence="12">Acts as component of the MCM2-7 complex (MCM complex) which is the replicative helicase essential for 'once per cell cycle' DNA replication initiation and elongation in eukaryotic cells. The active ATPase sites in the MCM2-7 ring are formed through the interaction surfaces of two neighboring subunits such that a critical structure of a conserved arginine finger motif is provided in trans relative to the ATP-binding site of the Walker A box of the adjacent subunit. The six ATPase active sites, however, are likely to contribute differentially to the complex helicase activity.</text>
</comment>
<feature type="region of interest" description="Disordered" evidence="13">
    <location>
        <begin position="778"/>
        <end position="816"/>
    </location>
</feature>
<dbReference type="SMART" id="SM00350">
    <property type="entry name" value="MCM"/>
    <property type="match status" value="1"/>
</dbReference>
<dbReference type="InterPro" id="IPR031327">
    <property type="entry name" value="MCM"/>
</dbReference>
<dbReference type="EC" id="3.6.4.12" evidence="12"/>
<dbReference type="InterPro" id="IPR041562">
    <property type="entry name" value="MCM_lid"/>
</dbReference>
<dbReference type="AlphaFoldDB" id="A0A2A9MK59"/>
<accession>A0A2A9MK59</accession>
<dbReference type="GO" id="GO:1902969">
    <property type="term" value="P:mitotic DNA replication"/>
    <property type="evidence" value="ECO:0007669"/>
    <property type="project" value="TreeGrafter"/>
</dbReference>
<keyword evidence="7 11" id="KW-0067">ATP-binding</keyword>